<dbReference type="SUPFAM" id="SSF53178">
    <property type="entry name" value="Peptidyl-tRNA hydrolase-like"/>
    <property type="match status" value="1"/>
</dbReference>
<dbReference type="GO" id="GO:0005737">
    <property type="term" value="C:cytoplasm"/>
    <property type="evidence" value="ECO:0007669"/>
    <property type="project" value="UniProtKB-SubCell"/>
</dbReference>
<dbReference type="CDD" id="cd00462">
    <property type="entry name" value="PTH"/>
    <property type="match status" value="1"/>
</dbReference>
<dbReference type="GO" id="GO:0072344">
    <property type="term" value="P:rescue of stalled ribosome"/>
    <property type="evidence" value="ECO:0007669"/>
    <property type="project" value="UniProtKB-UniRule"/>
</dbReference>
<dbReference type="InterPro" id="IPR001328">
    <property type="entry name" value="Pept_tRNA_hydro"/>
</dbReference>
<proteinExistence type="inferred from homology"/>
<dbReference type="Proteomes" id="UP000002287">
    <property type="component" value="Chromosome 1"/>
</dbReference>
<feature type="site" description="Discriminates between blocked and unblocked aminoacyl-tRNA" evidence="7">
    <location>
        <position position="22"/>
    </location>
</feature>
<dbReference type="EC" id="3.1.1.29" evidence="1 7"/>
<evidence type="ECO:0000256" key="7">
    <source>
        <dbReference type="HAMAP-Rule" id="MF_00083"/>
    </source>
</evidence>
<evidence type="ECO:0000256" key="6">
    <source>
        <dbReference type="ARBA" id="ARBA00050038"/>
    </source>
</evidence>
<name>A4JHZ7_BURVG</name>
<dbReference type="NCBIfam" id="TIGR00447">
    <property type="entry name" value="pth"/>
    <property type="match status" value="1"/>
</dbReference>
<evidence type="ECO:0000256" key="2">
    <source>
        <dbReference type="ARBA" id="ARBA00022555"/>
    </source>
</evidence>
<dbReference type="PROSITE" id="PS01195">
    <property type="entry name" value="PEPT_TRNA_HYDROL_1"/>
    <property type="match status" value="1"/>
</dbReference>
<evidence type="ECO:0000256" key="4">
    <source>
        <dbReference type="ARBA" id="ARBA00022884"/>
    </source>
</evidence>
<feature type="binding site" evidence="7">
    <location>
        <position position="78"/>
    </location>
    <ligand>
        <name>tRNA</name>
        <dbReference type="ChEBI" id="CHEBI:17843"/>
    </ligand>
</feature>
<comment type="function">
    <text evidence="7">Hydrolyzes ribosome-free peptidyl-tRNAs (with 1 or more amino acids incorporated), which drop off the ribosome during protein synthesis, or as a result of ribosome stalling.</text>
</comment>
<protein>
    <recommendedName>
        <fullName evidence="6 7">Peptidyl-tRNA hydrolase</fullName>
        <shortName evidence="7">Pth</shortName>
        <ecNumber evidence="1 7">3.1.1.29</ecNumber>
    </recommendedName>
</protein>
<keyword evidence="2 7" id="KW-0820">tRNA-binding</keyword>
<dbReference type="FunFam" id="3.40.50.1470:FF:000001">
    <property type="entry name" value="Peptidyl-tRNA hydrolase"/>
    <property type="match status" value="1"/>
</dbReference>
<keyword evidence="7" id="KW-0963">Cytoplasm</keyword>
<dbReference type="GO" id="GO:0004045">
    <property type="term" value="F:peptidyl-tRNA hydrolase activity"/>
    <property type="evidence" value="ECO:0007669"/>
    <property type="project" value="UniProtKB-UniRule"/>
</dbReference>
<dbReference type="PANTHER" id="PTHR17224">
    <property type="entry name" value="PEPTIDYL-TRNA HYDROLASE"/>
    <property type="match status" value="1"/>
</dbReference>
<dbReference type="HAMAP" id="MF_00083">
    <property type="entry name" value="Pept_tRNA_hydro_bact"/>
    <property type="match status" value="1"/>
</dbReference>
<dbReference type="EMBL" id="CP000614">
    <property type="protein sequence ID" value="ABO55900.1"/>
    <property type="molecule type" value="Genomic_DNA"/>
</dbReference>
<dbReference type="eggNOG" id="COG0193">
    <property type="taxonomic scope" value="Bacteria"/>
</dbReference>
<dbReference type="GO" id="GO:0006515">
    <property type="term" value="P:protein quality control for misfolded or incompletely synthesized proteins"/>
    <property type="evidence" value="ECO:0007669"/>
    <property type="project" value="UniProtKB-UniRule"/>
</dbReference>
<feature type="binding site" evidence="7">
    <location>
        <position position="27"/>
    </location>
    <ligand>
        <name>tRNA</name>
        <dbReference type="ChEBI" id="CHEBI:17843"/>
    </ligand>
</feature>
<dbReference type="Pfam" id="PF01195">
    <property type="entry name" value="Pept_tRNA_hydro"/>
    <property type="match status" value="1"/>
</dbReference>
<comment type="catalytic activity">
    <reaction evidence="7 8">
        <text>an N-acyl-L-alpha-aminoacyl-tRNA + H2O = an N-acyl-L-amino acid + a tRNA + H(+)</text>
        <dbReference type="Rhea" id="RHEA:54448"/>
        <dbReference type="Rhea" id="RHEA-COMP:10123"/>
        <dbReference type="Rhea" id="RHEA-COMP:13883"/>
        <dbReference type="ChEBI" id="CHEBI:15377"/>
        <dbReference type="ChEBI" id="CHEBI:15378"/>
        <dbReference type="ChEBI" id="CHEBI:59874"/>
        <dbReference type="ChEBI" id="CHEBI:78442"/>
        <dbReference type="ChEBI" id="CHEBI:138191"/>
        <dbReference type="EC" id="3.1.1.29"/>
    </reaction>
</comment>
<dbReference type="GO" id="GO:0000049">
    <property type="term" value="F:tRNA binding"/>
    <property type="evidence" value="ECO:0007669"/>
    <property type="project" value="UniProtKB-UniRule"/>
</dbReference>
<dbReference type="InterPro" id="IPR018171">
    <property type="entry name" value="Pept_tRNA_hydro_CS"/>
</dbReference>
<dbReference type="Gene3D" id="3.40.50.1470">
    <property type="entry name" value="Peptidyl-tRNA hydrolase"/>
    <property type="match status" value="1"/>
</dbReference>
<keyword evidence="4 7" id="KW-0694">RNA-binding</keyword>
<dbReference type="PANTHER" id="PTHR17224:SF1">
    <property type="entry name" value="PEPTIDYL-TRNA HYDROLASE"/>
    <property type="match status" value="1"/>
</dbReference>
<evidence type="ECO:0000256" key="3">
    <source>
        <dbReference type="ARBA" id="ARBA00022801"/>
    </source>
</evidence>
<dbReference type="HOGENOM" id="CLU_062456_3_1_4"/>
<evidence type="ECO:0000256" key="1">
    <source>
        <dbReference type="ARBA" id="ARBA00013260"/>
    </source>
</evidence>
<dbReference type="KEGG" id="bvi:Bcep1808_2909"/>
<evidence type="ECO:0000313" key="11">
    <source>
        <dbReference type="Proteomes" id="UP000002287"/>
    </source>
</evidence>
<sequence length="211" mass="23424">MRPGGRCRLRNVMIKLIVGLGNPGAEYTATRHNAGFWLIDQLAREAGTTLRDERRFHGFYAKARLHGEEVHLLEPQTYMNRSGQSVVAVASFFKILPDQILVAHDELDLPPGTVKLKLGGGSGGHNGLKDISAHLSSQQYWRLRIGIGHPRDLIPEGARAGAKPDVANFVLKPPRREEQDMIDASIERALAVMPMIVKGELDRATMQLHRN</sequence>
<feature type="site" description="Stabilizes the basic form of H active site to accept a proton" evidence="7">
    <location>
        <position position="105"/>
    </location>
</feature>
<reference evidence="11" key="1">
    <citation type="submission" date="2007-03" db="EMBL/GenBank/DDBJ databases">
        <title>Complete sequence of chromosome 1 of Burkholderia vietnamiensis G4.</title>
        <authorList>
            <consortium name="US DOE Joint Genome Institute"/>
            <person name="Copeland A."/>
            <person name="Lucas S."/>
            <person name="Lapidus A."/>
            <person name="Barry K."/>
            <person name="Detter J.C."/>
            <person name="Glavina del Rio T."/>
            <person name="Hammon N."/>
            <person name="Israni S."/>
            <person name="Dalin E."/>
            <person name="Tice H."/>
            <person name="Pitluck S."/>
            <person name="Chain P."/>
            <person name="Malfatti S."/>
            <person name="Shin M."/>
            <person name="Vergez L."/>
            <person name="Schmutz J."/>
            <person name="Larimer F."/>
            <person name="Land M."/>
            <person name="Hauser L."/>
            <person name="Kyrpides N."/>
            <person name="Tiedje J."/>
            <person name="Richardson P."/>
        </authorList>
    </citation>
    <scope>NUCLEOTIDE SEQUENCE [LARGE SCALE GENOMIC DNA]</scope>
    <source>
        <strain evidence="11">G4 / LMG 22486</strain>
    </source>
</reference>
<comment type="similarity">
    <text evidence="5 7 9">Belongs to the PTH family.</text>
</comment>
<comment type="subcellular location">
    <subcellularLocation>
        <location evidence="7">Cytoplasm</location>
    </subcellularLocation>
</comment>
<dbReference type="AlphaFoldDB" id="A4JHZ7"/>
<dbReference type="InterPro" id="IPR036416">
    <property type="entry name" value="Pept_tRNA_hydro_sf"/>
</dbReference>
<comment type="subunit">
    <text evidence="7">Monomer.</text>
</comment>
<accession>A4JHZ7</accession>
<evidence type="ECO:0000256" key="8">
    <source>
        <dbReference type="RuleBase" id="RU000673"/>
    </source>
</evidence>
<gene>
    <name evidence="7" type="primary">pth</name>
    <name evidence="10" type="ordered locus">Bcep1808_2909</name>
</gene>
<organism evidence="10 11">
    <name type="scientific">Burkholderia vietnamiensis (strain G4 / LMG 22486)</name>
    <name type="common">Burkholderia cepacia (strain R1808)</name>
    <dbReference type="NCBI Taxonomy" id="269482"/>
    <lineage>
        <taxon>Bacteria</taxon>
        <taxon>Pseudomonadati</taxon>
        <taxon>Pseudomonadota</taxon>
        <taxon>Betaproteobacteria</taxon>
        <taxon>Burkholderiales</taxon>
        <taxon>Burkholderiaceae</taxon>
        <taxon>Burkholderia</taxon>
        <taxon>Burkholderia cepacia complex</taxon>
    </lineage>
</organism>
<comment type="function">
    <text evidence="7">Catalyzes the release of premature peptidyl moieties from peptidyl-tRNA molecules trapped in stalled 50S ribosomal subunits, and thus maintains levels of free tRNAs and 50S ribosomes.</text>
</comment>
<feature type="binding site" evidence="7">
    <location>
        <position position="80"/>
    </location>
    <ligand>
        <name>tRNA</name>
        <dbReference type="ChEBI" id="CHEBI:17843"/>
    </ligand>
</feature>
<evidence type="ECO:0000313" key="10">
    <source>
        <dbReference type="EMBL" id="ABO55900.1"/>
    </source>
</evidence>
<evidence type="ECO:0000256" key="9">
    <source>
        <dbReference type="RuleBase" id="RU004320"/>
    </source>
</evidence>
<dbReference type="PROSITE" id="PS01196">
    <property type="entry name" value="PEPT_TRNA_HYDROL_2"/>
    <property type="match status" value="1"/>
</dbReference>
<feature type="binding site" evidence="7">
    <location>
        <position position="126"/>
    </location>
    <ligand>
        <name>tRNA</name>
        <dbReference type="ChEBI" id="CHEBI:17843"/>
    </ligand>
</feature>
<evidence type="ECO:0000256" key="5">
    <source>
        <dbReference type="ARBA" id="ARBA00038063"/>
    </source>
</evidence>
<keyword evidence="3 7" id="KW-0378">Hydrolase</keyword>
<feature type="active site" description="Proton acceptor" evidence="7">
    <location>
        <position position="32"/>
    </location>
</feature>